<dbReference type="AlphaFoldDB" id="A0A1M7S5K6"/>
<keyword evidence="2" id="KW-0812">Transmembrane</keyword>
<feature type="region of interest" description="Disordered" evidence="1">
    <location>
        <begin position="325"/>
        <end position="347"/>
    </location>
</feature>
<dbReference type="InterPro" id="IPR026898">
    <property type="entry name" value="PrsW"/>
</dbReference>
<dbReference type="Pfam" id="PF13367">
    <property type="entry name" value="PrsW-protease"/>
    <property type="match status" value="1"/>
</dbReference>
<dbReference type="Proteomes" id="UP000184097">
    <property type="component" value="Unassembled WGS sequence"/>
</dbReference>
<reference evidence="3 4" key="1">
    <citation type="submission" date="2016-12" db="EMBL/GenBank/DDBJ databases">
        <authorList>
            <person name="Song W.-J."/>
            <person name="Kurnit D.M."/>
        </authorList>
    </citation>
    <scope>NUCLEOTIDE SEQUENCE [LARGE SCALE GENOMIC DNA]</scope>
    <source>
        <strain evidence="3 4">DSM 14810</strain>
    </source>
</reference>
<dbReference type="GO" id="GO:0008233">
    <property type="term" value="F:peptidase activity"/>
    <property type="evidence" value="ECO:0007669"/>
    <property type="project" value="InterPro"/>
</dbReference>
<organism evidence="3 4">
    <name type="scientific">Butyrivibrio hungatei DSM 14810</name>
    <dbReference type="NCBI Taxonomy" id="1121132"/>
    <lineage>
        <taxon>Bacteria</taxon>
        <taxon>Bacillati</taxon>
        <taxon>Bacillota</taxon>
        <taxon>Clostridia</taxon>
        <taxon>Lachnospirales</taxon>
        <taxon>Lachnospiraceae</taxon>
        <taxon>Butyrivibrio</taxon>
    </lineage>
</organism>
<proteinExistence type="predicted"/>
<dbReference type="PANTHER" id="PTHR36844:SF1">
    <property type="entry name" value="PROTEASE PRSW"/>
    <property type="match status" value="1"/>
</dbReference>
<feature type="transmembrane region" description="Helical" evidence="2">
    <location>
        <begin position="68"/>
        <end position="87"/>
    </location>
</feature>
<feature type="transmembrane region" description="Helical" evidence="2">
    <location>
        <begin position="37"/>
        <end position="61"/>
    </location>
</feature>
<keyword evidence="2" id="KW-0472">Membrane</keyword>
<feature type="transmembrane region" description="Helical" evidence="2">
    <location>
        <begin position="199"/>
        <end position="216"/>
    </location>
</feature>
<keyword evidence="2" id="KW-1133">Transmembrane helix</keyword>
<protein>
    <submittedName>
        <fullName evidence="3">Membrane proteinase PrsW, cleaves anti-sigma factor RsiW, M82 family</fullName>
    </submittedName>
</protein>
<accession>A0A1M7S5K6</accession>
<dbReference type="EMBL" id="FRDH01000004">
    <property type="protein sequence ID" value="SHN53684.1"/>
    <property type="molecule type" value="Genomic_DNA"/>
</dbReference>
<evidence type="ECO:0000313" key="3">
    <source>
        <dbReference type="EMBL" id="SHN53684.1"/>
    </source>
</evidence>
<evidence type="ECO:0000256" key="2">
    <source>
        <dbReference type="SAM" id="Phobius"/>
    </source>
</evidence>
<evidence type="ECO:0000313" key="4">
    <source>
        <dbReference type="Proteomes" id="UP000184097"/>
    </source>
</evidence>
<evidence type="ECO:0000256" key="1">
    <source>
        <dbReference type="SAM" id="MobiDB-lite"/>
    </source>
</evidence>
<feature type="transmembrane region" description="Helical" evidence="2">
    <location>
        <begin position="139"/>
        <end position="158"/>
    </location>
</feature>
<name>A0A1M7S5K6_9FIRM</name>
<gene>
    <name evidence="3" type="ORF">SAMN02745247_01064</name>
</gene>
<dbReference type="PANTHER" id="PTHR36844">
    <property type="entry name" value="PROTEASE PRSW"/>
    <property type="match status" value="1"/>
</dbReference>
<feature type="transmembrane region" description="Helical" evidence="2">
    <location>
        <begin position="107"/>
        <end position="127"/>
    </location>
</feature>
<sequence>MSILAFLAVLPAAVLLIVIYKLDNIEKEPVSLMAKVFGFGALSVISAVLMEMAGSAILSLFFRTENALYDVIMYFCVVGFSEEIGKFVALKLGTWKNREFNFSFDGIVYGACATLGFATVENIMYCFQYGLSVAITRAIMSVPGHCIFGVFMGIYYGMAKRCELSGDEEGKKKNFYKSLLIPILLHGTYDFCLSYQYDGIMLVFIVFEIAMVTAAIKRVLKMSKTDSPLAPEMQMAVGSEGMYQQAPMMGQMQTPVMGQPQAPVMNQQPVTPVAPMQQVPVQQPVTPVQQAPVQQTPVVPVQQAPVQQTPVAPAPAAPVQEPVVTQTPEPGIYNPNPVFTPESIENK</sequence>
<dbReference type="RefSeq" id="WP_072701621.1">
    <property type="nucleotide sequence ID" value="NZ_FRDH01000004.1"/>
</dbReference>